<organism evidence="1 2">
    <name type="scientific">Nitzschia inconspicua</name>
    <dbReference type="NCBI Taxonomy" id="303405"/>
    <lineage>
        <taxon>Eukaryota</taxon>
        <taxon>Sar</taxon>
        <taxon>Stramenopiles</taxon>
        <taxon>Ochrophyta</taxon>
        <taxon>Bacillariophyta</taxon>
        <taxon>Bacillariophyceae</taxon>
        <taxon>Bacillariophycidae</taxon>
        <taxon>Bacillariales</taxon>
        <taxon>Bacillariaceae</taxon>
        <taxon>Nitzschia</taxon>
    </lineage>
</organism>
<dbReference type="EMBL" id="JAGRRH010000017">
    <property type="protein sequence ID" value="KAG7352843.1"/>
    <property type="molecule type" value="Genomic_DNA"/>
</dbReference>
<sequence length="865" mass="96629">MSTAVTPTPGRGGTLPLPTATTKLSQQLQAHNSLFDVDLMLQDMIALTTKMTDTLFGEDDRARKKMKISYQDHIRALTAAHSKMESSFKLLGLAFSAKNFQSGRRSENNVEIKRSYVNIPVEKRKAPEDVPQAAVLALAPPPKSRKSAANPAPLPAESLEGKVREFVATTPPANGTIYDLRKLVQALCVQASSPIYQLSAKKVAPVLKLLGKLVCGVSTLERRCTSYRRDLILPSTGDDGAAVGRRPLISIHNIPDLNGNVLVNVGMTEGRDDLENCMNQIVAREREERGLPPQLSNTKYFSKHTRSKYDALASSLPGVARVKTSTTRTQGVRRQMARGSERNLYANIATVLDFNFIPGKWENKPDNLPEGARLAHSIIESAKGQEMHACPAWQIFNYDFTSYYTWKGTSHGCADGDTLSRVSVESLDRGLRKHTSIKKDGEELVCNGITVQWLDCGTASGLLLPIVQLFEGFDEAVMPKEDFLFLEVPGLSVNSTHDARSSSVGLHHIICRNGEEPQEWYCLREVWCKNYQLQQAEEGQSCLLLQAKAVLGENITAALPEWSDVTVPKALEIPKTVRDFNASNKISAFAPTQGWCKEAASIVYPILKNGKLEYWQSHLENLDESATLLAGKIQSRLPDFLRGRCPFHLQKHWVWTSFIANFLKEISCLIVLAGLESQALKYATPLESLLNQNLNVFPKMDEDIGAMDGSYLTADTLRQLLIRAGFAEQGFNRRWGEHRRASFLKDVGTRNRPQYQLFPHESVSEDQASNRRGTFQQLEQRLGLGVRKADRARVLALFKWTEIDEAHLGKLSYGDGRAGTLDFKKYKHICFMFELFFAVALEPSRNITENPTCEWQLRLYSKINA</sequence>
<evidence type="ECO:0000313" key="1">
    <source>
        <dbReference type="EMBL" id="KAG7352843.1"/>
    </source>
</evidence>
<proteinExistence type="predicted"/>
<dbReference type="AlphaFoldDB" id="A0A9K3PMJ7"/>
<comment type="caution">
    <text evidence="1">The sequence shown here is derived from an EMBL/GenBank/DDBJ whole genome shotgun (WGS) entry which is preliminary data.</text>
</comment>
<dbReference type="OrthoDB" id="57380at2759"/>
<gene>
    <name evidence="1" type="ORF">IV203_008891</name>
</gene>
<reference evidence="1" key="1">
    <citation type="journal article" date="2021" name="Sci. Rep.">
        <title>Diploid genomic architecture of Nitzschia inconspicua, an elite biomass production diatom.</title>
        <authorList>
            <person name="Oliver A."/>
            <person name="Podell S."/>
            <person name="Pinowska A."/>
            <person name="Traller J.C."/>
            <person name="Smith S.R."/>
            <person name="McClure R."/>
            <person name="Beliaev A."/>
            <person name="Bohutskyi P."/>
            <person name="Hill E.A."/>
            <person name="Rabines A."/>
            <person name="Zheng H."/>
            <person name="Allen L.Z."/>
            <person name="Kuo A."/>
            <person name="Grigoriev I.V."/>
            <person name="Allen A.E."/>
            <person name="Hazlebeck D."/>
            <person name="Allen E.E."/>
        </authorList>
    </citation>
    <scope>NUCLEOTIDE SEQUENCE</scope>
    <source>
        <strain evidence="1">Hildebrandi</strain>
    </source>
</reference>
<evidence type="ECO:0000313" key="2">
    <source>
        <dbReference type="Proteomes" id="UP000693970"/>
    </source>
</evidence>
<accession>A0A9K3PMJ7</accession>
<reference evidence="1" key="2">
    <citation type="submission" date="2021-04" db="EMBL/GenBank/DDBJ databases">
        <authorList>
            <person name="Podell S."/>
        </authorList>
    </citation>
    <scope>NUCLEOTIDE SEQUENCE</scope>
    <source>
        <strain evidence="1">Hildebrandi</strain>
    </source>
</reference>
<dbReference type="Proteomes" id="UP000693970">
    <property type="component" value="Unassembled WGS sequence"/>
</dbReference>
<keyword evidence="2" id="KW-1185">Reference proteome</keyword>
<name>A0A9K3PMJ7_9STRA</name>
<protein>
    <submittedName>
        <fullName evidence="1">Uncharacterized protein</fullName>
    </submittedName>
</protein>